<keyword evidence="2" id="KW-1185">Reference proteome</keyword>
<reference evidence="1 2" key="1">
    <citation type="submission" date="2020-10" db="EMBL/GenBank/DDBJ databases">
        <title>The Coptis chinensis genome and diversification of protoberbering-type alkaloids.</title>
        <authorList>
            <person name="Wang B."/>
            <person name="Shu S."/>
            <person name="Song C."/>
            <person name="Liu Y."/>
        </authorList>
    </citation>
    <scope>NUCLEOTIDE SEQUENCE [LARGE SCALE GENOMIC DNA]</scope>
    <source>
        <strain evidence="1">HL-2020</strain>
        <tissue evidence="1">Leaf</tissue>
    </source>
</reference>
<dbReference type="OrthoDB" id="1928994at2759"/>
<dbReference type="Proteomes" id="UP000631114">
    <property type="component" value="Unassembled WGS sequence"/>
</dbReference>
<evidence type="ECO:0008006" key="3">
    <source>
        <dbReference type="Google" id="ProtNLM"/>
    </source>
</evidence>
<name>A0A835MBT1_9MAGN</name>
<dbReference type="InterPro" id="IPR023393">
    <property type="entry name" value="START-like_dom_sf"/>
</dbReference>
<organism evidence="1 2">
    <name type="scientific">Coptis chinensis</name>
    <dbReference type="NCBI Taxonomy" id="261450"/>
    <lineage>
        <taxon>Eukaryota</taxon>
        <taxon>Viridiplantae</taxon>
        <taxon>Streptophyta</taxon>
        <taxon>Embryophyta</taxon>
        <taxon>Tracheophyta</taxon>
        <taxon>Spermatophyta</taxon>
        <taxon>Magnoliopsida</taxon>
        <taxon>Ranunculales</taxon>
        <taxon>Ranunculaceae</taxon>
        <taxon>Coptidoideae</taxon>
        <taxon>Coptis</taxon>
    </lineage>
</organism>
<dbReference type="AlphaFoldDB" id="A0A835MBT1"/>
<accession>A0A835MBT1</accession>
<dbReference type="CDD" id="cd07821">
    <property type="entry name" value="PYR_PYL_RCAR_like"/>
    <property type="match status" value="1"/>
</dbReference>
<dbReference type="EMBL" id="JADFTS010000003">
    <property type="protein sequence ID" value="KAF9617996.1"/>
    <property type="molecule type" value="Genomic_DNA"/>
</dbReference>
<dbReference type="Gene3D" id="3.30.530.20">
    <property type="match status" value="1"/>
</dbReference>
<gene>
    <name evidence="1" type="ORF">IFM89_039367</name>
</gene>
<dbReference type="InterPro" id="IPR053249">
    <property type="entry name" value="LFS"/>
</dbReference>
<dbReference type="Pfam" id="PF10604">
    <property type="entry name" value="Polyketide_cyc2"/>
    <property type="match status" value="1"/>
</dbReference>
<evidence type="ECO:0000313" key="2">
    <source>
        <dbReference type="Proteomes" id="UP000631114"/>
    </source>
</evidence>
<comment type="caution">
    <text evidence="1">The sequence shown here is derived from an EMBL/GenBank/DDBJ whole genome shotgun (WGS) entry which is preliminary data.</text>
</comment>
<dbReference type="SUPFAM" id="SSF55961">
    <property type="entry name" value="Bet v1-like"/>
    <property type="match status" value="1"/>
</dbReference>
<dbReference type="PANTHER" id="PTHR33789:SF15">
    <property type="entry name" value="LACHRYMATORY-FACTOR SYNTHASE"/>
    <property type="match status" value="1"/>
</dbReference>
<dbReference type="PANTHER" id="PTHR33789">
    <property type="entry name" value="LACHRYMATORY-FACTOR SYNTHASE"/>
    <property type="match status" value="1"/>
</dbReference>
<sequence length="173" mass="19586">MMEQEQQQPPKWEGNVHAKLEGPKADQVWPLLEDYFNFHKWFPTLNICYGIEGANGEPGCIRYCAGSSIPSNGSDGSNVNWSTEKLVAIDPVKMVLTYEIIDGNVGFESYVSTIRLLPRDEDDGCVIEWSFAVNPVKGWKLENLIEKYHKGLERMARRIEESIMSGKLTNDST</sequence>
<dbReference type="FunFam" id="3.30.530.20:FF:000064">
    <property type="entry name" value="Lachrymatory-factor synthase"/>
    <property type="match status" value="1"/>
</dbReference>
<evidence type="ECO:0000313" key="1">
    <source>
        <dbReference type="EMBL" id="KAF9617996.1"/>
    </source>
</evidence>
<dbReference type="InterPro" id="IPR019587">
    <property type="entry name" value="Polyketide_cyclase/dehydratase"/>
</dbReference>
<proteinExistence type="predicted"/>
<protein>
    <recommendedName>
        <fullName evidence="3">Lachrymatory-factor synthase</fullName>
    </recommendedName>
</protein>